<keyword evidence="5" id="KW-0812">Transmembrane</keyword>
<evidence type="ECO:0000256" key="2">
    <source>
        <dbReference type="ARBA" id="ARBA00007613"/>
    </source>
</evidence>
<evidence type="ECO:0000256" key="5">
    <source>
        <dbReference type="ARBA" id="ARBA00022692"/>
    </source>
</evidence>
<dbReference type="NCBIfam" id="TIGR01844">
    <property type="entry name" value="type_I_sec_TolC"/>
    <property type="match status" value="1"/>
</dbReference>
<name>A0A975DCK4_9GAMM</name>
<evidence type="ECO:0000256" key="8">
    <source>
        <dbReference type="SAM" id="Coils"/>
    </source>
</evidence>
<dbReference type="KEGG" id="psym:J1N51_04155"/>
<dbReference type="EMBL" id="CP072110">
    <property type="protein sequence ID" value="QTH64670.1"/>
    <property type="molecule type" value="Genomic_DNA"/>
</dbReference>
<dbReference type="SUPFAM" id="SSF56954">
    <property type="entry name" value="Outer membrane efflux proteins (OEP)"/>
    <property type="match status" value="1"/>
</dbReference>
<organism evidence="10 11">
    <name type="scientific">Psychrosphaera ytuae</name>
    <dbReference type="NCBI Taxonomy" id="2820710"/>
    <lineage>
        <taxon>Bacteria</taxon>
        <taxon>Pseudomonadati</taxon>
        <taxon>Pseudomonadota</taxon>
        <taxon>Gammaproteobacteria</taxon>
        <taxon>Alteromonadales</taxon>
        <taxon>Pseudoalteromonadaceae</taxon>
        <taxon>Psychrosphaera</taxon>
    </lineage>
</organism>
<dbReference type="GO" id="GO:1990281">
    <property type="term" value="C:efflux pump complex"/>
    <property type="evidence" value="ECO:0007669"/>
    <property type="project" value="TreeGrafter"/>
</dbReference>
<evidence type="ECO:0000256" key="9">
    <source>
        <dbReference type="SAM" id="SignalP"/>
    </source>
</evidence>
<dbReference type="GO" id="GO:0015288">
    <property type="term" value="F:porin activity"/>
    <property type="evidence" value="ECO:0007669"/>
    <property type="project" value="TreeGrafter"/>
</dbReference>
<keyword evidence="9" id="KW-0732">Signal</keyword>
<accession>A0A975DCK4</accession>
<dbReference type="InterPro" id="IPR051906">
    <property type="entry name" value="TolC-like"/>
</dbReference>
<comment type="similarity">
    <text evidence="2">Belongs to the outer membrane factor (OMF) (TC 1.B.17) family.</text>
</comment>
<keyword evidence="4" id="KW-1134">Transmembrane beta strand</keyword>
<dbReference type="InterPro" id="IPR010130">
    <property type="entry name" value="T1SS_OMP_TolC"/>
</dbReference>
<dbReference type="RefSeq" id="WP_208832724.1">
    <property type="nucleotide sequence ID" value="NZ_CP072110.1"/>
</dbReference>
<keyword evidence="8" id="KW-0175">Coiled coil</keyword>
<sequence length="440" mass="49778">MISKPSLSTVFVFCAATVACSAQAKSLEEAVAQALEIHPELRALFYQYKSLEKDVEIAKSGWYPKADAYLELGIGKRDNAQSRLGREDEEIKPVEYGVTIEQLLFDGFFTEENISRTKAEARAEFFTLLSDAENRALEVTRAYTGYIAAQQLLELAERNLASHKDIYAQIEERTNSGLGSQSDLSQVGGRLARANANLLAAKNQLQDARASYFRLVGEAPQDLVMPKPDLDGLPQDKESFLEIAKVEHPTIIAAMSDVKAAHHQIDGNRANYYPRVTLNLEHSSTEYNNDGDNYVDESRISLNVTYNLFNGFADQELEKKSVYQKEQALNLRTSAEFQVIEGAEFAWSSYQYVQEQLEYLRQHVEFSYTTLQAHKQQFTLGRRTLLDLLDTENELFEARKSYVNAEQTALVAHYRIFNAMGTLLDNLKIDARDYQVLGEQ</sequence>
<dbReference type="PROSITE" id="PS51257">
    <property type="entry name" value="PROKAR_LIPOPROTEIN"/>
    <property type="match status" value="1"/>
</dbReference>
<keyword evidence="11" id="KW-1185">Reference proteome</keyword>
<evidence type="ECO:0000256" key="6">
    <source>
        <dbReference type="ARBA" id="ARBA00023136"/>
    </source>
</evidence>
<comment type="subcellular location">
    <subcellularLocation>
        <location evidence="1">Cell outer membrane</location>
    </subcellularLocation>
</comment>
<evidence type="ECO:0000256" key="1">
    <source>
        <dbReference type="ARBA" id="ARBA00004442"/>
    </source>
</evidence>
<evidence type="ECO:0000256" key="4">
    <source>
        <dbReference type="ARBA" id="ARBA00022452"/>
    </source>
</evidence>
<dbReference type="PANTHER" id="PTHR30026:SF22">
    <property type="entry name" value="OUTER MEMBRANE EFFLUX PROTEIN"/>
    <property type="match status" value="1"/>
</dbReference>
<proteinExistence type="inferred from homology"/>
<keyword evidence="6" id="KW-0472">Membrane</keyword>
<dbReference type="AlphaFoldDB" id="A0A975DCK4"/>
<gene>
    <name evidence="10" type="ORF">J1N51_04155</name>
</gene>
<protein>
    <submittedName>
        <fullName evidence="10">TolC family outer membrane protein</fullName>
    </submittedName>
</protein>
<feature type="chain" id="PRO_5037034524" evidence="9">
    <location>
        <begin position="25"/>
        <end position="440"/>
    </location>
</feature>
<reference evidence="10" key="1">
    <citation type="submission" date="2021-03" db="EMBL/GenBank/DDBJ databases">
        <title>Description of Psychrosphaera ytuae sp. nov. isolated from deep sea sediment of South China Sea.</title>
        <authorList>
            <person name="Zhang J."/>
            <person name="Xu X.-D."/>
        </authorList>
    </citation>
    <scope>NUCLEOTIDE SEQUENCE</scope>
    <source>
        <strain evidence="10">MTZ26</strain>
    </source>
</reference>
<keyword evidence="3" id="KW-0813">Transport</keyword>
<evidence type="ECO:0000313" key="11">
    <source>
        <dbReference type="Proteomes" id="UP000682739"/>
    </source>
</evidence>
<feature type="coiled-coil region" evidence="8">
    <location>
        <begin position="153"/>
        <end position="211"/>
    </location>
</feature>
<dbReference type="GO" id="GO:0009279">
    <property type="term" value="C:cell outer membrane"/>
    <property type="evidence" value="ECO:0007669"/>
    <property type="project" value="UniProtKB-SubCell"/>
</dbReference>
<evidence type="ECO:0000313" key="10">
    <source>
        <dbReference type="EMBL" id="QTH64670.1"/>
    </source>
</evidence>
<dbReference type="Gene3D" id="1.20.1600.10">
    <property type="entry name" value="Outer membrane efflux proteins (OEP)"/>
    <property type="match status" value="1"/>
</dbReference>
<dbReference type="GO" id="GO:0015562">
    <property type="term" value="F:efflux transmembrane transporter activity"/>
    <property type="evidence" value="ECO:0007669"/>
    <property type="project" value="InterPro"/>
</dbReference>
<dbReference type="PANTHER" id="PTHR30026">
    <property type="entry name" value="OUTER MEMBRANE PROTEIN TOLC"/>
    <property type="match status" value="1"/>
</dbReference>
<dbReference type="Proteomes" id="UP000682739">
    <property type="component" value="Chromosome"/>
</dbReference>
<evidence type="ECO:0000256" key="7">
    <source>
        <dbReference type="ARBA" id="ARBA00023237"/>
    </source>
</evidence>
<dbReference type="Pfam" id="PF02321">
    <property type="entry name" value="OEP"/>
    <property type="match status" value="2"/>
</dbReference>
<dbReference type="InterPro" id="IPR003423">
    <property type="entry name" value="OMP_efflux"/>
</dbReference>
<keyword evidence="7" id="KW-0998">Cell outer membrane</keyword>
<evidence type="ECO:0000256" key="3">
    <source>
        <dbReference type="ARBA" id="ARBA00022448"/>
    </source>
</evidence>
<feature type="signal peptide" evidence="9">
    <location>
        <begin position="1"/>
        <end position="24"/>
    </location>
</feature>